<accession>H8KX55</accession>
<dbReference type="AlphaFoldDB" id="H8KX55"/>
<dbReference type="InterPro" id="IPR029063">
    <property type="entry name" value="SAM-dependent_MTases_sf"/>
</dbReference>
<name>H8KX55_SOLCM</name>
<gene>
    <name evidence="1" type="ordered locus">Solca_3377</name>
</gene>
<keyword evidence="1" id="KW-0808">Transferase</keyword>
<dbReference type="eggNOG" id="COG4122">
    <property type="taxonomic scope" value="Bacteria"/>
</dbReference>
<dbReference type="EMBL" id="CP003349">
    <property type="protein sequence ID" value="AFD08384.1"/>
    <property type="molecule type" value="Genomic_DNA"/>
</dbReference>
<dbReference type="RefSeq" id="WP_014681607.1">
    <property type="nucleotide sequence ID" value="NC_017770.1"/>
</dbReference>
<keyword evidence="2" id="KW-1185">Reference proteome</keyword>
<dbReference type="STRING" id="929556.Solca_3377"/>
<proteinExistence type="predicted"/>
<dbReference type="SUPFAM" id="SSF53335">
    <property type="entry name" value="S-adenosyl-L-methionine-dependent methyltransferases"/>
    <property type="match status" value="1"/>
</dbReference>
<dbReference type="GO" id="GO:0032259">
    <property type="term" value="P:methylation"/>
    <property type="evidence" value="ECO:0007669"/>
    <property type="project" value="UniProtKB-KW"/>
</dbReference>
<dbReference type="Pfam" id="PF13578">
    <property type="entry name" value="Methyltransf_24"/>
    <property type="match status" value="1"/>
</dbReference>
<reference evidence="1" key="1">
    <citation type="submission" date="2012-02" db="EMBL/GenBank/DDBJ databases">
        <title>The complete genome of Solitalea canadensis DSM 3403.</title>
        <authorList>
            <consortium name="US DOE Joint Genome Institute (JGI-PGF)"/>
            <person name="Lucas S."/>
            <person name="Copeland A."/>
            <person name="Lapidus A."/>
            <person name="Glavina del Rio T."/>
            <person name="Dalin E."/>
            <person name="Tice H."/>
            <person name="Bruce D."/>
            <person name="Goodwin L."/>
            <person name="Pitluck S."/>
            <person name="Peters L."/>
            <person name="Ovchinnikova G."/>
            <person name="Lu M."/>
            <person name="Kyrpides N."/>
            <person name="Mavromatis K."/>
            <person name="Ivanova N."/>
            <person name="Brettin T."/>
            <person name="Detter J.C."/>
            <person name="Han C."/>
            <person name="Larimer F."/>
            <person name="Land M."/>
            <person name="Hauser L."/>
            <person name="Markowitz V."/>
            <person name="Cheng J.-F."/>
            <person name="Hugenholtz P."/>
            <person name="Woyke T."/>
            <person name="Wu D."/>
            <person name="Spring S."/>
            <person name="Schroeder M."/>
            <person name="Kopitz M."/>
            <person name="Brambilla E."/>
            <person name="Klenk H.-P."/>
            <person name="Eisen J.A."/>
        </authorList>
    </citation>
    <scope>NUCLEOTIDE SEQUENCE</scope>
    <source>
        <strain evidence="1">DSM 3403</strain>
    </source>
</reference>
<dbReference type="Proteomes" id="UP000007590">
    <property type="component" value="Chromosome"/>
</dbReference>
<dbReference type="KEGG" id="scn:Solca_3377"/>
<dbReference type="GO" id="GO:0008171">
    <property type="term" value="F:O-methyltransferase activity"/>
    <property type="evidence" value="ECO:0007669"/>
    <property type="project" value="TreeGrafter"/>
</dbReference>
<dbReference type="PANTHER" id="PTHR43836">
    <property type="entry name" value="CATECHOL O-METHYLTRANSFERASE 1-RELATED"/>
    <property type="match status" value="1"/>
</dbReference>
<sequence>MFNSKLLTAYITHQLTAKTRHGTHSPFVYNLVDEIIYNRSPRIVYNEIENQRQKLLSDNRVITLTDLGAGSHYNNNKQKLVKTIAANALKAPKWAQLIHRLAEWRKPTSIIELGTCLGVTTSYLAKAVPNASVTSIEGCPETAAVARESINATNNSNVKVLVGNFDVVLPELVEGKEKLDFVYFDGNHRKEATLNYFELCLKKADEHSVFIFDDIHWSEGMEEAWKIIQNHPKVTVTIDLFAIGLVFFKEGQRKEHFKIKY</sequence>
<protein>
    <submittedName>
        <fullName evidence="1">Putative O-methyltransferase</fullName>
    </submittedName>
</protein>
<evidence type="ECO:0000313" key="2">
    <source>
        <dbReference type="Proteomes" id="UP000007590"/>
    </source>
</evidence>
<dbReference type="PANTHER" id="PTHR43836:SF2">
    <property type="entry name" value="CATECHOL O-METHYLTRANSFERASE 1-RELATED"/>
    <property type="match status" value="1"/>
</dbReference>
<dbReference type="CDD" id="cd02440">
    <property type="entry name" value="AdoMet_MTases"/>
    <property type="match status" value="1"/>
</dbReference>
<dbReference type="Gene3D" id="3.40.50.150">
    <property type="entry name" value="Vaccinia Virus protein VP39"/>
    <property type="match status" value="1"/>
</dbReference>
<dbReference type="OrthoDB" id="5464618at2"/>
<evidence type="ECO:0000313" key="1">
    <source>
        <dbReference type="EMBL" id="AFD08384.1"/>
    </source>
</evidence>
<keyword evidence="1" id="KW-0489">Methyltransferase</keyword>
<dbReference type="HOGENOM" id="CLU_083598_0_0_10"/>
<organism evidence="1 2">
    <name type="scientific">Solitalea canadensis (strain ATCC 29591 / DSM 3403 / JCM 21819 / LMG 8368 / NBRC 15130 / NCIMB 12057 / USAM 9D)</name>
    <name type="common">Flexibacter canadensis</name>
    <dbReference type="NCBI Taxonomy" id="929556"/>
    <lineage>
        <taxon>Bacteria</taxon>
        <taxon>Pseudomonadati</taxon>
        <taxon>Bacteroidota</taxon>
        <taxon>Sphingobacteriia</taxon>
        <taxon>Sphingobacteriales</taxon>
        <taxon>Sphingobacteriaceae</taxon>
        <taxon>Solitalea</taxon>
    </lineage>
</organism>